<sequence>MKQSKPDSDGRTSRTRSSSGGVVYTVLGLLGEILITLAAICALYVVWQLWWTGVEAERSQADMRQSVSWEDPGSSGKVSIAKAQKGDPPEQPTSASSNELIGEVYIPRFGDSWVRNLVEGTDMAQLNLHGFGHYMSSQMPGQVGNFAVAAHRSGYGQSLGDIDKLRSGDPIIIRTKDYWYVYRYTTHEIVLPSDVSVVSSNPEHPNEKPTKRMITMTTCEPRYSYATHRWIAYGELSYWAKVSDGIPQELASTDGTGKVTFVSRNAGESDALITMPGLTSIMAVLLIVYAVLAAAAAAAWQWPAIRAWREPRRRTSTGLYGWLVRLQPGVLPIRLVLVLLLLLVAVAAMFQWAFPWAAANIPYLQRMSNYVTV</sequence>
<comment type="caution">
    <text evidence="5">The sequence shown here is derived from an EMBL/GenBank/DDBJ whole genome shotgun (WGS) entry which is preliminary data.</text>
</comment>
<dbReference type="NCBIfam" id="TIGR01076">
    <property type="entry name" value="sortase_fam"/>
    <property type="match status" value="1"/>
</dbReference>
<dbReference type="Proteomes" id="UP000029014">
    <property type="component" value="Unassembled WGS sequence"/>
</dbReference>
<dbReference type="InterPro" id="IPR023365">
    <property type="entry name" value="Sortase_dom-sf"/>
</dbReference>
<dbReference type="AlphaFoldDB" id="A0A087BSL5"/>
<dbReference type="SUPFAM" id="SSF63817">
    <property type="entry name" value="Sortase"/>
    <property type="match status" value="1"/>
</dbReference>
<feature type="active site" description="Proton donor/acceptor" evidence="2">
    <location>
        <position position="151"/>
    </location>
</feature>
<feature type="region of interest" description="Disordered" evidence="3">
    <location>
        <begin position="63"/>
        <end position="97"/>
    </location>
</feature>
<protein>
    <submittedName>
        <fullName evidence="5">Sortase</fullName>
    </submittedName>
</protein>
<feature type="transmembrane region" description="Helical" evidence="4">
    <location>
        <begin position="281"/>
        <end position="305"/>
    </location>
</feature>
<dbReference type="RefSeq" id="WP_022861503.1">
    <property type="nucleotide sequence ID" value="NZ_JGZD01000004.1"/>
</dbReference>
<dbReference type="InterPro" id="IPR005754">
    <property type="entry name" value="Sortase"/>
</dbReference>
<dbReference type="InterPro" id="IPR053465">
    <property type="entry name" value="Sortase_Class_E"/>
</dbReference>
<dbReference type="CDD" id="cd05830">
    <property type="entry name" value="Sortase_E"/>
    <property type="match status" value="1"/>
</dbReference>
<keyword evidence="4" id="KW-1133">Transmembrane helix</keyword>
<keyword evidence="4" id="KW-0812">Transmembrane</keyword>
<dbReference type="Pfam" id="PF04203">
    <property type="entry name" value="Sortase"/>
    <property type="match status" value="1"/>
</dbReference>
<evidence type="ECO:0000313" key="5">
    <source>
        <dbReference type="EMBL" id="KFI74015.1"/>
    </source>
</evidence>
<evidence type="ECO:0000256" key="1">
    <source>
        <dbReference type="ARBA" id="ARBA00022801"/>
    </source>
</evidence>
<evidence type="ECO:0000256" key="3">
    <source>
        <dbReference type="SAM" id="MobiDB-lite"/>
    </source>
</evidence>
<dbReference type="STRING" id="1693.BMIN_1279"/>
<dbReference type="EMBL" id="JGZD01000004">
    <property type="protein sequence ID" value="KFI74015.1"/>
    <property type="molecule type" value="Genomic_DNA"/>
</dbReference>
<feature type="transmembrane region" description="Helical" evidence="4">
    <location>
        <begin position="335"/>
        <end position="354"/>
    </location>
</feature>
<name>A0A087BSL5_9BIFI</name>
<reference evidence="5 6" key="1">
    <citation type="submission" date="2014-03" db="EMBL/GenBank/DDBJ databases">
        <title>Genomics of Bifidobacteria.</title>
        <authorList>
            <person name="Ventura M."/>
            <person name="Milani C."/>
            <person name="Lugli G.A."/>
        </authorList>
    </citation>
    <scope>NUCLEOTIDE SEQUENCE [LARGE SCALE GENOMIC DNA]</scope>
    <source>
        <strain evidence="5 6">LMG 11592</strain>
    </source>
</reference>
<organism evidence="5 6">
    <name type="scientific">Bifidobacterium minimum</name>
    <dbReference type="NCBI Taxonomy" id="1693"/>
    <lineage>
        <taxon>Bacteria</taxon>
        <taxon>Bacillati</taxon>
        <taxon>Actinomycetota</taxon>
        <taxon>Actinomycetes</taxon>
        <taxon>Bifidobacteriales</taxon>
        <taxon>Bifidobacteriaceae</taxon>
        <taxon>Bifidobacterium</taxon>
    </lineage>
</organism>
<gene>
    <name evidence="5" type="ORF">BMIN_1279</name>
</gene>
<feature type="active site" description="Acyl-thioester intermediate" evidence="2">
    <location>
        <position position="219"/>
    </location>
</feature>
<evidence type="ECO:0000313" key="6">
    <source>
        <dbReference type="Proteomes" id="UP000029014"/>
    </source>
</evidence>
<dbReference type="Gene3D" id="2.40.260.10">
    <property type="entry name" value="Sortase"/>
    <property type="match status" value="1"/>
</dbReference>
<dbReference type="eggNOG" id="COG3764">
    <property type="taxonomic scope" value="Bacteria"/>
</dbReference>
<keyword evidence="6" id="KW-1185">Reference proteome</keyword>
<dbReference type="NCBIfam" id="NF033747">
    <property type="entry name" value="class_E_sortase"/>
    <property type="match status" value="1"/>
</dbReference>
<keyword evidence="1" id="KW-0378">Hydrolase</keyword>
<accession>A0A087BSL5</accession>
<proteinExistence type="predicted"/>
<keyword evidence="4" id="KW-0472">Membrane</keyword>
<evidence type="ECO:0000256" key="4">
    <source>
        <dbReference type="SAM" id="Phobius"/>
    </source>
</evidence>
<dbReference type="GO" id="GO:0016787">
    <property type="term" value="F:hydrolase activity"/>
    <property type="evidence" value="ECO:0007669"/>
    <property type="project" value="UniProtKB-KW"/>
</dbReference>
<evidence type="ECO:0000256" key="2">
    <source>
        <dbReference type="PIRSR" id="PIRSR605754-1"/>
    </source>
</evidence>
<dbReference type="InterPro" id="IPR042003">
    <property type="entry name" value="Sortase_E"/>
</dbReference>
<feature type="transmembrane region" description="Helical" evidence="4">
    <location>
        <begin position="21"/>
        <end position="50"/>
    </location>
</feature>